<gene>
    <name evidence="1" type="ORF">BDR25DRAFT_310863</name>
</gene>
<name>A0ACB6RAY1_9PLEO</name>
<proteinExistence type="predicted"/>
<evidence type="ECO:0000313" key="2">
    <source>
        <dbReference type="Proteomes" id="UP000799755"/>
    </source>
</evidence>
<accession>A0ACB6RAY1</accession>
<organism evidence="1 2">
    <name type="scientific">Lindgomyces ingoldianus</name>
    <dbReference type="NCBI Taxonomy" id="673940"/>
    <lineage>
        <taxon>Eukaryota</taxon>
        <taxon>Fungi</taxon>
        <taxon>Dikarya</taxon>
        <taxon>Ascomycota</taxon>
        <taxon>Pezizomycotina</taxon>
        <taxon>Dothideomycetes</taxon>
        <taxon>Pleosporomycetidae</taxon>
        <taxon>Pleosporales</taxon>
        <taxon>Lindgomycetaceae</taxon>
        <taxon>Lindgomyces</taxon>
    </lineage>
</organism>
<comment type="caution">
    <text evidence="1">The sequence shown here is derived from an EMBL/GenBank/DDBJ whole genome shotgun (WGS) entry which is preliminary data.</text>
</comment>
<sequence>MHALTILSALLATAAALPKLTERASNWVPAPNSTVTCTQSDKVISFVVGPQEETVLNDACAEMMPPCAYSERLNDTNIACSQTISWELRGPKTSTQNANVEMQENGNKLSGWAVKFSVTPPKTDPPNQIMWSKYDCYGYFAQIVEPMAPQGCHNSMASGIGSIKVGGGSLAGTIFNIDIVKGEADLSI</sequence>
<keyword evidence="2" id="KW-1185">Reference proteome</keyword>
<dbReference type="Proteomes" id="UP000799755">
    <property type="component" value="Unassembled WGS sequence"/>
</dbReference>
<evidence type="ECO:0000313" key="1">
    <source>
        <dbReference type="EMBL" id="KAF2475505.1"/>
    </source>
</evidence>
<protein>
    <submittedName>
        <fullName evidence="1">Uncharacterized protein</fullName>
    </submittedName>
</protein>
<dbReference type="EMBL" id="MU003496">
    <property type="protein sequence ID" value="KAF2475505.1"/>
    <property type="molecule type" value="Genomic_DNA"/>
</dbReference>
<reference evidence="1" key="1">
    <citation type="journal article" date="2020" name="Stud. Mycol.">
        <title>101 Dothideomycetes genomes: a test case for predicting lifestyles and emergence of pathogens.</title>
        <authorList>
            <person name="Haridas S."/>
            <person name="Albert R."/>
            <person name="Binder M."/>
            <person name="Bloem J."/>
            <person name="Labutti K."/>
            <person name="Salamov A."/>
            <person name="Andreopoulos B."/>
            <person name="Baker S."/>
            <person name="Barry K."/>
            <person name="Bills G."/>
            <person name="Bluhm B."/>
            <person name="Cannon C."/>
            <person name="Castanera R."/>
            <person name="Culley D."/>
            <person name="Daum C."/>
            <person name="Ezra D."/>
            <person name="Gonzalez J."/>
            <person name="Henrissat B."/>
            <person name="Kuo A."/>
            <person name="Liang C."/>
            <person name="Lipzen A."/>
            <person name="Lutzoni F."/>
            <person name="Magnuson J."/>
            <person name="Mondo S."/>
            <person name="Nolan M."/>
            <person name="Ohm R."/>
            <person name="Pangilinan J."/>
            <person name="Park H.-J."/>
            <person name="Ramirez L."/>
            <person name="Alfaro M."/>
            <person name="Sun H."/>
            <person name="Tritt A."/>
            <person name="Yoshinaga Y."/>
            <person name="Zwiers L.-H."/>
            <person name="Turgeon B."/>
            <person name="Goodwin S."/>
            <person name="Spatafora J."/>
            <person name="Crous P."/>
            <person name="Grigoriev I."/>
        </authorList>
    </citation>
    <scope>NUCLEOTIDE SEQUENCE</scope>
    <source>
        <strain evidence="1">ATCC 200398</strain>
    </source>
</reference>